<proteinExistence type="predicted"/>
<keyword evidence="2" id="KW-1185">Reference proteome</keyword>
<dbReference type="RefSeq" id="WP_209465938.1">
    <property type="nucleotide sequence ID" value="NZ_JAGGLG010000007.1"/>
</dbReference>
<accession>A0ABS4JQI3</accession>
<dbReference type="Proteomes" id="UP001519289">
    <property type="component" value="Unassembled WGS sequence"/>
</dbReference>
<name>A0ABS4JQI3_9FIRM</name>
<dbReference type="EMBL" id="JAGGLG010000007">
    <property type="protein sequence ID" value="MBP2017799.1"/>
    <property type="molecule type" value="Genomic_DNA"/>
</dbReference>
<evidence type="ECO:0000313" key="1">
    <source>
        <dbReference type="EMBL" id="MBP2017799.1"/>
    </source>
</evidence>
<reference evidence="1 2" key="1">
    <citation type="submission" date="2021-03" db="EMBL/GenBank/DDBJ databases">
        <title>Genomic Encyclopedia of Type Strains, Phase IV (KMG-IV): sequencing the most valuable type-strain genomes for metagenomic binning, comparative biology and taxonomic classification.</title>
        <authorList>
            <person name="Goeker M."/>
        </authorList>
    </citation>
    <scope>NUCLEOTIDE SEQUENCE [LARGE SCALE GENOMIC DNA]</scope>
    <source>
        <strain evidence="1 2">DSM 27138</strain>
    </source>
</reference>
<evidence type="ECO:0000313" key="2">
    <source>
        <dbReference type="Proteomes" id="UP001519289"/>
    </source>
</evidence>
<organism evidence="1 2">
    <name type="scientific">Symbiobacterium terraclitae</name>
    <dbReference type="NCBI Taxonomy" id="557451"/>
    <lineage>
        <taxon>Bacteria</taxon>
        <taxon>Bacillati</taxon>
        <taxon>Bacillota</taxon>
        <taxon>Clostridia</taxon>
        <taxon>Eubacteriales</taxon>
        <taxon>Symbiobacteriaceae</taxon>
        <taxon>Symbiobacterium</taxon>
    </lineage>
</organism>
<protein>
    <submittedName>
        <fullName evidence="1">Uncharacterized protein</fullName>
    </submittedName>
</protein>
<gene>
    <name evidence="1" type="ORF">J2Z79_001184</name>
</gene>
<sequence length="67" mass="7640">MTEQPLIASFVVRLLRVEGTRPGPNGPPLRVLVRHVQTGQEMRCLRLEDAMAFMEHCLQLPRKAESE</sequence>
<comment type="caution">
    <text evidence="1">The sequence shown here is derived from an EMBL/GenBank/DDBJ whole genome shotgun (WGS) entry which is preliminary data.</text>
</comment>